<comment type="subcellular location">
    <subcellularLocation>
        <location evidence="1">Secreted</location>
    </subcellularLocation>
</comment>
<dbReference type="InterPro" id="IPR056861">
    <property type="entry name" value="HMCN1-like_VWA"/>
</dbReference>
<dbReference type="RefSeq" id="XP_013900194.1">
    <property type="nucleotide sequence ID" value="XM_014044740.1"/>
</dbReference>
<evidence type="ECO:0000256" key="4">
    <source>
        <dbReference type="SAM" id="MobiDB-lite"/>
    </source>
</evidence>
<dbReference type="CDD" id="cd00198">
    <property type="entry name" value="vWFA"/>
    <property type="match status" value="2"/>
</dbReference>
<evidence type="ECO:0000259" key="5">
    <source>
        <dbReference type="PROSITE" id="PS50234"/>
    </source>
</evidence>
<proteinExistence type="predicted"/>
<dbReference type="PANTHER" id="PTHR47763">
    <property type="entry name" value="ALPHA-PROTEIN KINASE VWKA"/>
    <property type="match status" value="1"/>
</dbReference>
<evidence type="ECO:0000256" key="3">
    <source>
        <dbReference type="ARBA" id="ARBA00022729"/>
    </source>
</evidence>
<dbReference type="SUPFAM" id="SSF53300">
    <property type="entry name" value="vWA-like"/>
    <property type="match status" value="3"/>
</dbReference>
<dbReference type="STRING" id="145388.A0A0D2MDD5"/>
<dbReference type="AlphaFoldDB" id="A0A0D2MDD5"/>
<dbReference type="SMART" id="SM00327">
    <property type="entry name" value="VWA"/>
    <property type="match status" value="3"/>
</dbReference>
<accession>A0A0D2MDD5</accession>
<organism evidence="6 7">
    <name type="scientific">Monoraphidium neglectum</name>
    <dbReference type="NCBI Taxonomy" id="145388"/>
    <lineage>
        <taxon>Eukaryota</taxon>
        <taxon>Viridiplantae</taxon>
        <taxon>Chlorophyta</taxon>
        <taxon>core chlorophytes</taxon>
        <taxon>Chlorophyceae</taxon>
        <taxon>CS clade</taxon>
        <taxon>Sphaeropleales</taxon>
        <taxon>Selenastraceae</taxon>
        <taxon>Monoraphidium</taxon>
    </lineage>
</organism>
<evidence type="ECO:0000256" key="2">
    <source>
        <dbReference type="ARBA" id="ARBA00022525"/>
    </source>
</evidence>
<dbReference type="Gene3D" id="3.40.50.410">
    <property type="entry name" value="von Willebrand factor, type A domain"/>
    <property type="match status" value="3"/>
</dbReference>
<dbReference type="InterPro" id="IPR036465">
    <property type="entry name" value="vWFA_dom_sf"/>
</dbReference>
<gene>
    <name evidence="6" type="ORF">MNEG_6790</name>
</gene>
<protein>
    <recommendedName>
        <fullName evidence="5">VWFA domain-containing protein</fullName>
    </recommendedName>
</protein>
<keyword evidence="2" id="KW-0964">Secreted</keyword>
<evidence type="ECO:0000313" key="7">
    <source>
        <dbReference type="Proteomes" id="UP000054498"/>
    </source>
</evidence>
<feature type="region of interest" description="Disordered" evidence="4">
    <location>
        <begin position="322"/>
        <end position="342"/>
    </location>
</feature>
<dbReference type="PROSITE" id="PS50234">
    <property type="entry name" value="VWFA"/>
    <property type="match status" value="1"/>
</dbReference>
<evidence type="ECO:0000313" key="6">
    <source>
        <dbReference type="EMBL" id="KIZ01175.1"/>
    </source>
</evidence>
<keyword evidence="7" id="KW-1185">Reference proteome</keyword>
<reference evidence="6 7" key="1">
    <citation type="journal article" date="2013" name="BMC Genomics">
        <title>Reconstruction of the lipid metabolism for the microalga Monoraphidium neglectum from its genome sequence reveals characteristics suitable for biofuel production.</title>
        <authorList>
            <person name="Bogen C."/>
            <person name="Al-Dilaimi A."/>
            <person name="Albersmeier A."/>
            <person name="Wichmann J."/>
            <person name="Grundmann M."/>
            <person name="Rupp O."/>
            <person name="Lauersen K.J."/>
            <person name="Blifernez-Klassen O."/>
            <person name="Kalinowski J."/>
            <person name="Goesmann A."/>
            <person name="Mussgnug J.H."/>
            <person name="Kruse O."/>
        </authorList>
    </citation>
    <scope>NUCLEOTIDE SEQUENCE [LARGE SCALE GENOMIC DNA]</scope>
    <source>
        <strain evidence="6 7">SAG 48.87</strain>
    </source>
</reference>
<dbReference type="Proteomes" id="UP000054498">
    <property type="component" value="Unassembled WGS sequence"/>
</dbReference>
<dbReference type="EMBL" id="KK101357">
    <property type="protein sequence ID" value="KIZ01175.1"/>
    <property type="molecule type" value="Genomic_DNA"/>
</dbReference>
<dbReference type="KEGG" id="mng:MNEG_6790"/>
<dbReference type="InterPro" id="IPR002035">
    <property type="entry name" value="VWF_A"/>
</dbReference>
<dbReference type="GeneID" id="25739666"/>
<sequence length="801" mass="82978">MFAASAPGAAVPFEERYQALAGTAGGGGGWEDTPEEREELLLALDAALSDGLPCYAAALAAAPHAPALLAAASDAWRGAAAAVGQQSQRLADVLETFVLPVNAHTRYRGATKGSVLYLPGVIRAVTSDWNHKKIYASRCTGGKRVAQVCICVDVSSSMAGQRLQAAQEGAVMAIEALVNCGLEDFCVIAFAGGVQLVKGPDTPWGPETQLALLRAFAAGAGGPAGRAATLDAAAVDAAAALMAAARPKPGAERLALVFTDGLGTTGVRLAGALARATDSRVRVVGVGLGFDATFVPATYQRWATAALPRDLPDALQALFSQDEPSAGGAPVPPAAAPGGAGAGLVPVRRGAAESLDGLLQVQLEGQARLFTGLVRALGDEVEAKVLHTQPDDMSVDVCFAIDVTGSMSGWIEACKAQVLAIATQLLPKIKQQTKGLDVRVRWGLVAYRDVDDAVPLEIVPFADAPDALIAKVKSLQAAGGGDEPEDMAAALATAAGLDWCSKARFLVVLADAPPHGSECHDLAAGADRYPGGPPTPGAGLAEVMDALRKNEIDLMMMPVKKGRLDKTLAAFRRHYERPDSTHLKLTVEPLFNAAAPPAGAFHFVFCLDCSGSMSGRPWADVVQAYGQLLARRRSDQNQGDVVSVVTFCSSPHVAAAVTPIDAAPSSLPYSGGGTCFAPALAECQRLLEAAPARYTPVLIFMSDGEDCSSGATQAVQQLCSRLRMCNLQVHTIAFGSGIKLLEDMAAAAGSAGQYHAAAGGLQLQQVFVQIAAECSAVDGLVREFAQKLTEMISVKIMVDYL</sequence>
<name>A0A0D2MDD5_9CHLO</name>
<dbReference type="Pfam" id="PF25106">
    <property type="entry name" value="VWA_4"/>
    <property type="match status" value="1"/>
</dbReference>
<keyword evidence="3" id="KW-0732">Signal</keyword>
<feature type="domain" description="VWFA" evidence="5">
    <location>
        <begin position="147"/>
        <end position="289"/>
    </location>
</feature>
<dbReference type="InterPro" id="IPR052969">
    <property type="entry name" value="Thr-specific_kinase-like"/>
</dbReference>
<dbReference type="PANTHER" id="PTHR47763:SF4">
    <property type="entry name" value="ALPHA-PROTEIN KINASE VWKA"/>
    <property type="match status" value="1"/>
</dbReference>
<dbReference type="OrthoDB" id="544387at2759"/>
<dbReference type="Pfam" id="PF13519">
    <property type="entry name" value="VWA_2"/>
    <property type="match status" value="1"/>
</dbReference>
<evidence type="ECO:0000256" key="1">
    <source>
        <dbReference type="ARBA" id="ARBA00004613"/>
    </source>
</evidence>